<dbReference type="Pfam" id="PF06803">
    <property type="entry name" value="DUF1232"/>
    <property type="match status" value="1"/>
</dbReference>
<dbReference type="Proteomes" id="UP001597374">
    <property type="component" value="Unassembled WGS sequence"/>
</dbReference>
<dbReference type="InterPro" id="IPR010652">
    <property type="entry name" value="DUF1232"/>
</dbReference>
<keyword evidence="2 5" id="KW-0812">Transmembrane</keyword>
<evidence type="ECO:0000256" key="3">
    <source>
        <dbReference type="ARBA" id="ARBA00022989"/>
    </source>
</evidence>
<evidence type="ECO:0000313" key="8">
    <source>
        <dbReference type="Proteomes" id="UP001597374"/>
    </source>
</evidence>
<comment type="subcellular location">
    <subcellularLocation>
        <location evidence="1">Endomembrane system</location>
        <topology evidence="1">Multi-pass membrane protein</topology>
    </subcellularLocation>
</comment>
<organism evidence="7 8">
    <name type="scientific">Pontibacter ruber</name>
    <dbReference type="NCBI Taxonomy" id="1343895"/>
    <lineage>
        <taxon>Bacteria</taxon>
        <taxon>Pseudomonadati</taxon>
        <taxon>Bacteroidota</taxon>
        <taxon>Cytophagia</taxon>
        <taxon>Cytophagales</taxon>
        <taxon>Hymenobacteraceae</taxon>
        <taxon>Pontibacter</taxon>
    </lineage>
</organism>
<accession>A0ABW5CVW6</accession>
<keyword evidence="4 5" id="KW-0472">Membrane</keyword>
<dbReference type="RefSeq" id="WP_250427628.1">
    <property type="nucleotide sequence ID" value="NZ_JALPRR010000001.1"/>
</dbReference>
<keyword evidence="8" id="KW-1185">Reference proteome</keyword>
<evidence type="ECO:0000259" key="6">
    <source>
        <dbReference type="Pfam" id="PF06803"/>
    </source>
</evidence>
<proteinExistence type="predicted"/>
<gene>
    <name evidence="7" type="ORF">ACFSKP_06885</name>
</gene>
<reference evidence="8" key="1">
    <citation type="journal article" date="2019" name="Int. J. Syst. Evol. Microbiol.">
        <title>The Global Catalogue of Microorganisms (GCM) 10K type strain sequencing project: providing services to taxonomists for standard genome sequencing and annotation.</title>
        <authorList>
            <consortium name="The Broad Institute Genomics Platform"/>
            <consortium name="The Broad Institute Genome Sequencing Center for Infectious Disease"/>
            <person name="Wu L."/>
            <person name="Ma J."/>
        </authorList>
    </citation>
    <scope>NUCLEOTIDE SEQUENCE [LARGE SCALE GENOMIC DNA]</scope>
    <source>
        <strain evidence="8">CGMCC 4.1782</strain>
    </source>
</reference>
<evidence type="ECO:0000256" key="2">
    <source>
        <dbReference type="ARBA" id="ARBA00022692"/>
    </source>
</evidence>
<evidence type="ECO:0000256" key="4">
    <source>
        <dbReference type="ARBA" id="ARBA00023136"/>
    </source>
</evidence>
<comment type="caution">
    <text evidence="7">The sequence shown here is derived from an EMBL/GenBank/DDBJ whole genome shotgun (WGS) entry which is preliminary data.</text>
</comment>
<protein>
    <submittedName>
        <fullName evidence="7">YkvA family protein</fullName>
    </submittedName>
</protein>
<evidence type="ECO:0000256" key="1">
    <source>
        <dbReference type="ARBA" id="ARBA00004127"/>
    </source>
</evidence>
<evidence type="ECO:0000313" key="7">
    <source>
        <dbReference type="EMBL" id="MFD2245974.1"/>
    </source>
</evidence>
<name>A0ABW5CVW6_9BACT</name>
<feature type="domain" description="DUF1232" evidence="6">
    <location>
        <begin position="32"/>
        <end position="68"/>
    </location>
</feature>
<keyword evidence="3 5" id="KW-1133">Transmembrane helix</keyword>
<feature type="transmembrane region" description="Helical" evidence="5">
    <location>
        <begin position="98"/>
        <end position="118"/>
    </location>
</feature>
<dbReference type="EMBL" id="JBHUIM010000001">
    <property type="protein sequence ID" value="MFD2245974.1"/>
    <property type="molecule type" value="Genomic_DNA"/>
</dbReference>
<evidence type="ECO:0000256" key="5">
    <source>
        <dbReference type="SAM" id="Phobius"/>
    </source>
</evidence>
<sequence length="128" mass="15056">MLQKWKETVRKLKEDIYTLYLASGDPRIPFMAKAVMVLTVAYAFSPIDLIPDFIPVLGYLDDLVLLPLGIWLSIKLIPKEVLQEYRAKAKQQLLIRKTNYYMAAAIIILWLLLGYWMYQTWFANIREQ</sequence>